<evidence type="ECO:0000313" key="2">
    <source>
        <dbReference type="Proteomes" id="UP001055439"/>
    </source>
</evidence>
<reference evidence="1" key="1">
    <citation type="submission" date="2022-05" db="EMBL/GenBank/DDBJ databases">
        <title>The Musa troglodytarum L. genome provides insights into the mechanism of non-climacteric behaviour and enrichment of carotenoids.</title>
        <authorList>
            <person name="Wang J."/>
        </authorList>
    </citation>
    <scope>NUCLEOTIDE SEQUENCE</scope>
    <source>
        <tissue evidence="1">Leaf</tissue>
    </source>
</reference>
<evidence type="ECO:0000313" key="1">
    <source>
        <dbReference type="EMBL" id="URE39180.1"/>
    </source>
</evidence>
<protein>
    <submittedName>
        <fullName evidence="1">Uncharacterized protein</fullName>
    </submittedName>
</protein>
<organism evidence="1 2">
    <name type="scientific">Musa troglodytarum</name>
    <name type="common">fe'i banana</name>
    <dbReference type="NCBI Taxonomy" id="320322"/>
    <lineage>
        <taxon>Eukaryota</taxon>
        <taxon>Viridiplantae</taxon>
        <taxon>Streptophyta</taxon>
        <taxon>Embryophyta</taxon>
        <taxon>Tracheophyta</taxon>
        <taxon>Spermatophyta</taxon>
        <taxon>Magnoliopsida</taxon>
        <taxon>Liliopsida</taxon>
        <taxon>Zingiberales</taxon>
        <taxon>Musaceae</taxon>
        <taxon>Musa</taxon>
    </lineage>
</organism>
<keyword evidence="2" id="KW-1185">Reference proteome</keyword>
<accession>A0A9E7HSQ1</accession>
<dbReference type="Proteomes" id="UP001055439">
    <property type="component" value="Chromosome 8"/>
</dbReference>
<name>A0A9E7HSQ1_9LILI</name>
<sequence>MAPCESFFSPPFPSFWSIVSNHVDSGLTLRRTTLLSRVEQILHITGKFIHLINVRVMTPTPHCSKKRNLERELEEQPLRCIIYIYIYIYIWYNSFVEEKEMRANPIGSKR</sequence>
<dbReference type="EMBL" id="CP097510">
    <property type="protein sequence ID" value="URE39180.1"/>
    <property type="molecule type" value="Genomic_DNA"/>
</dbReference>
<dbReference type="AlphaFoldDB" id="A0A9E7HSQ1"/>
<proteinExistence type="predicted"/>
<gene>
    <name evidence="1" type="ORF">MUK42_17098</name>
</gene>